<evidence type="ECO:0000313" key="3">
    <source>
        <dbReference type="Proteomes" id="UP000242180"/>
    </source>
</evidence>
<evidence type="ECO:0000256" key="1">
    <source>
        <dbReference type="SAM" id="MobiDB-lite"/>
    </source>
</evidence>
<feature type="region of interest" description="Disordered" evidence="1">
    <location>
        <begin position="85"/>
        <end position="180"/>
    </location>
</feature>
<keyword evidence="3" id="KW-1185">Reference proteome</keyword>
<name>A0A1X2H0R4_SYNRA</name>
<sequence length="180" mass="19153">MEKQRSQVQDHIEQMRITQASQNEKLYKLFELAKSTLTNASNGNVPHSDAIGSTAEGSAPFVSASLTAAARDVKRDISAFAMTATAATAAPATSSSKDINNGNGNISSSGSSSNSNSTRVHDTADLHGLRKRPEPFTLQDDPKKRRICLPSISEVMAAHAAPGPPADSHRPTTAHFDSRR</sequence>
<evidence type="ECO:0000313" key="2">
    <source>
        <dbReference type="EMBL" id="ORY89954.1"/>
    </source>
</evidence>
<accession>A0A1X2H0R4</accession>
<feature type="compositionally biased region" description="Low complexity" evidence="1">
    <location>
        <begin position="85"/>
        <end position="117"/>
    </location>
</feature>
<feature type="compositionally biased region" description="Basic and acidic residues" evidence="1">
    <location>
        <begin position="119"/>
        <end position="134"/>
    </location>
</feature>
<dbReference type="EMBL" id="MCGN01000013">
    <property type="protein sequence ID" value="ORY89954.1"/>
    <property type="molecule type" value="Genomic_DNA"/>
</dbReference>
<dbReference type="InParanoid" id="A0A1X2H0R4"/>
<organism evidence="2 3">
    <name type="scientific">Syncephalastrum racemosum</name>
    <name type="common">Filamentous fungus</name>
    <dbReference type="NCBI Taxonomy" id="13706"/>
    <lineage>
        <taxon>Eukaryota</taxon>
        <taxon>Fungi</taxon>
        <taxon>Fungi incertae sedis</taxon>
        <taxon>Mucoromycota</taxon>
        <taxon>Mucoromycotina</taxon>
        <taxon>Mucoromycetes</taxon>
        <taxon>Mucorales</taxon>
        <taxon>Syncephalastraceae</taxon>
        <taxon>Syncephalastrum</taxon>
    </lineage>
</organism>
<proteinExistence type="predicted"/>
<protein>
    <submittedName>
        <fullName evidence="2">Uncharacterized protein</fullName>
    </submittedName>
</protein>
<dbReference type="Proteomes" id="UP000242180">
    <property type="component" value="Unassembled WGS sequence"/>
</dbReference>
<gene>
    <name evidence="2" type="ORF">BCR43DRAFT_499748</name>
</gene>
<comment type="caution">
    <text evidence="2">The sequence shown here is derived from an EMBL/GenBank/DDBJ whole genome shotgun (WGS) entry which is preliminary data.</text>
</comment>
<dbReference type="AlphaFoldDB" id="A0A1X2H0R4"/>
<reference evidence="2 3" key="1">
    <citation type="submission" date="2016-07" db="EMBL/GenBank/DDBJ databases">
        <title>Pervasive Adenine N6-methylation of Active Genes in Fungi.</title>
        <authorList>
            <consortium name="DOE Joint Genome Institute"/>
            <person name="Mondo S.J."/>
            <person name="Dannebaum R.O."/>
            <person name="Kuo R.C."/>
            <person name="Labutti K."/>
            <person name="Haridas S."/>
            <person name="Kuo A."/>
            <person name="Salamov A."/>
            <person name="Ahrendt S.R."/>
            <person name="Lipzen A."/>
            <person name="Sullivan W."/>
            <person name="Andreopoulos W.B."/>
            <person name="Clum A."/>
            <person name="Lindquist E."/>
            <person name="Daum C."/>
            <person name="Ramamoorthy G.K."/>
            <person name="Gryganskyi A."/>
            <person name="Culley D."/>
            <person name="Magnuson J.K."/>
            <person name="James T.Y."/>
            <person name="O'Malley M.A."/>
            <person name="Stajich J.E."/>
            <person name="Spatafora J.W."/>
            <person name="Visel A."/>
            <person name="Grigoriev I.V."/>
        </authorList>
    </citation>
    <scope>NUCLEOTIDE SEQUENCE [LARGE SCALE GENOMIC DNA]</scope>
    <source>
        <strain evidence="2 3">NRRL 2496</strain>
    </source>
</reference>